<proteinExistence type="predicted"/>
<feature type="non-terminal residue" evidence="3">
    <location>
        <position position="1"/>
    </location>
</feature>
<feature type="domain" description="SLH" evidence="2">
    <location>
        <begin position="355"/>
        <end position="413"/>
    </location>
</feature>
<dbReference type="PANTHER" id="PTHR43308:SF5">
    <property type="entry name" value="S-LAYER PROTEIN _ PEPTIDOGLYCAN ENDO-BETA-N-ACETYLGLUCOSAMINIDASE"/>
    <property type="match status" value="1"/>
</dbReference>
<dbReference type="EMBL" id="WHOA01000083">
    <property type="protein sequence ID" value="NOU71847.1"/>
    <property type="molecule type" value="Genomic_DNA"/>
</dbReference>
<protein>
    <recommendedName>
        <fullName evidence="2">SLH domain-containing protein</fullName>
    </recommendedName>
</protein>
<feature type="compositionally biased region" description="Polar residues" evidence="1">
    <location>
        <begin position="84"/>
        <end position="102"/>
    </location>
</feature>
<dbReference type="RefSeq" id="WP_171643166.1">
    <property type="nucleotide sequence ID" value="NZ_WHOA01000083.1"/>
</dbReference>
<dbReference type="PROSITE" id="PS51272">
    <property type="entry name" value="SLH"/>
    <property type="match status" value="3"/>
</dbReference>
<evidence type="ECO:0000256" key="1">
    <source>
        <dbReference type="SAM" id="MobiDB-lite"/>
    </source>
</evidence>
<feature type="domain" description="SLH" evidence="2">
    <location>
        <begin position="291"/>
        <end position="354"/>
    </location>
</feature>
<dbReference type="Pfam" id="PF00395">
    <property type="entry name" value="SLH"/>
    <property type="match status" value="3"/>
</dbReference>
<name>A0ABX1XTJ4_9BACL</name>
<evidence type="ECO:0000259" key="2">
    <source>
        <dbReference type="PROSITE" id="PS51272"/>
    </source>
</evidence>
<dbReference type="PANTHER" id="PTHR43308">
    <property type="entry name" value="OUTER MEMBRANE PROTEIN ALPHA-RELATED"/>
    <property type="match status" value="1"/>
</dbReference>
<evidence type="ECO:0000313" key="4">
    <source>
        <dbReference type="Proteomes" id="UP000616779"/>
    </source>
</evidence>
<dbReference type="Proteomes" id="UP000616779">
    <property type="component" value="Unassembled WGS sequence"/>
</dbReference>
<sequence>TGGENSNTITAIAGENGTISPNGAVVVNEGADQTFTFHPNNGYKIDTVRLDGTAVTVTGSVYTVANITTDHMINVTFKRKVTDGENNNPSTGGGSDTANGNTDAHTLVVKTDDLTTPASNGVVTIIAKDKEKIVLPANAAELLRHNQLVIQTGPFTLEVPAELLKQLTDKLFAEDKQNSTIELNMTPLSESEAKNLLAIGQSSTNAQIKLSGKVINFSLSIVGKDGKVTSLSSFDKPMTIRFKVDPSLNPKLTGIYYLADNGTLEYVRGTFINGEMVAKIHHFSKYAVLEFKNSFTDVKSTHWAADAIEQLAAKHIIDGTSAAIFEPERTITRAEFTAMLVKALNLTSVGESKFTDVSKGAWYEEAVSIAIKAGIINGTSTTTFDPDARIKREEMVTMMMRAYVILKDVKLNENTASSFTDESAVAAWALDSVRAAAALHLINGRDANKFVPNGITSRAEVAVLLNRVLQ</sequence>
<keyword evidence="4" id="KW-1185">Reference proteome</keyword>
<evidence type="ECO:0000313" key="3">
    <source>
        <dbReference type="EMBL" id="NOU71847.1"/>
    </source>
</evidence>
<organism evidence="3 4">
    <name type="scientific">Paenibacillus phytorum</name>
    <dbReference type="NCBI Taxonomy" id="2654977"/>
    <lineage>
        <taxon>Bacteria</taxon>
        <taxon>Bacillati</taxon>
        <taxon>Bacillota</taxon>
        <taxon>Bacilli</taxon>
        <taxon>Bacillales</taxon>
        <taxon>Paenibacillaceae</taxon>
        <taxon>Paenibacillus</taxon>
    </lineage>
</organism>
<comment type="caution">
    <text evidence="3">The sequence shown here is derived from an EMBL/GenBank/DDBJ whole genome shotgun (WGS) entry which is preliminary data.</text>
</comment>
<accession>A0ABX1XTJ4</accession>
<reference evidence="3 4" key="1">
    <citation type="submission" date="2019-10" db="EMBL/GenBank/DDBJ databases">
        <title>Description of Paenibacillus terrestris sp. nov.</title>
        <authorList>
            <person name="Carlier A."/>
            <person name="Qi S."/>
        </authorList>
    </citation>
    <scope>NUCLEOTIDE SEQUENCE [LARGE SCALE GENOMIC DNA]</scope>
    <source>
        <strain evidence="3 4">LMG 31458</strain>
    </source>
</reference>
<dbReference type="InterPro" id="IPR001119">
    <property type="entry name" value="SLH_dom"/>
</dbReference>
<feature type="domain" description="SLH" evidence="2">
    <location>
        <begin position="416"/>
        <end position="470"/>
    </location>
</feature>
<gene>
    <name evidence="3" type="ORF">GC098_10520</name>
</gene>
<feature type="region of interest" description="Disordered" evidence="1">
    <location>
        <begin position="80"/>
        <end position="102"/>
    </location>
</feature>
<dbReference type="InterPro" id="IPR051465">
    <property type="entry name" value="Cell_Envelope_Struct_Comp"/>
</dbReference>